<comment type="subunit">
    <text evidence="1">Component of the NuA4 histone acetyltransferase complex.</text>
</comment>
<gene>
    <name evidence="3" type="ORF">FANTH_14638</name>
</gene>
<evidence type="ECO:0000256" key="1">
    <source>
        <dbReference type="ARBA" id="ARBA00011353"/>
    </source>
</evidence>
<protein>
    <recommendedName>
        <fullName evidence="2">Chromo domain-containing protein</fullName>
    </recommendedName>
</protein>
<dbReference type="SUPFAM" id="SSF54160">
    <property type="entry name" value="Chromo domain-like"/>
    <property type="match status" value="1"/>
</dbReference>
<feature type="domain" description="Chromo" evidence="2">
    <location>
        <begin position="94"/>
        <end position="153"/>
    </location>
</feature>
<dbReference type="GO" id="GO:0006338">
    <property type="term" value="P:chromatin remodeling"/>
    <property type="evidence" value="ECO:0007669"/>
    <property type="project" value="UniProtKB-ARBA"/>
</dbReference>
<reference evidence="3 4" key="1">
    <citation type="journal article" date="2020" name="BMC Genomics">
        <title>Correction to: Identification and distribution of gene clusters required for synthesis of sphingolipid metabolism inhibitors in diverse species of the filamentous fungus Fusarium.</title>
        <authorList>
            <person name="Kim H.S."/>
            <person name="Lohmar J.M."/>
            <person name="Busman M."/>
            <person name="Brown D.W."/>
            <person name="Naumann T.A."/>
            <person name="Divon H.H."/>
            <person name="Lysoe E."/>
            <person name="Uhlig S."/>
            <person name="Proctor R.H."/>
        </authorList>
    </citation>
    <scope>NUCLEOTIDE SEQUENCE [LARGE SCALE GENOMIC DNA]</scope>
    <source>
        <strain evidence="3 4">NRRL 25214</strain>
    </source>
</reference>
<dbReference type="InterPro" id="IPR023780">
    <property type="entry name" value="Chromo_domain"/>
</dbReference>
<proteinExistence type="predicted"/>
<evidence type="ECO:0000313" key="4">
    <source>
        <dbReference type="Proteomes" id="UP000573603"/>
    </source>
</evidence>
<dbReference type="Pfam" id="PF00385">
    <property type="entry name" value="Chromo"/>
    <property type="match status" value="1"/>
</dbReference>
<dbReference type="EMBL" id="JABEVY010000723">
    <property type="protein sequence ID" value="KAF5227940.1"/>
    <property type="molecule type" value="Genomic_DNA"/>
</dbReference>
<keyword evidence="4" id="KW-1185">Reference proteome</keyword>
<dbReference type="AlphaFoldDB" id="A0A8H4YHK3"/>
<comment type="caution">
    <text evidence="3">The sequence shown here is derived from an EMBL/GenBank/DDBJ whole genome shotgun (WGS) entry which is preliminary data.</text>
</comment>
<dbReference type="InterPro" id="IPR016197">
    <property type="entry name" value="Chromo-like_dom_sf"/>
</dbReference>
<dbReference type="Gene3D" id="2.40.50.40">
    <property type="match status" value="1"/>
</dbReference>
<accession>A0A8H4YHK3</accession>
<organism evidence="3 4">
    <name type="scientific">Fusarium anthophilum</name>
    <dbReference type="NCBI Taxonomy" id="48485"/>
    <lineage>
        <taxon>Eukaryota</taxon>
        <taxon>Fungi</taxon>
        <taxon>Dikarya</taxon>
        <taxon>Ascomycota</taxon>
        <taxon>Pezizomycotina</taxon>
        <taxon>Sordariomycetes</taxon>
        <taxon>Hypocreomycetidae</taxon>
        <taxon>Hypocreales</taxon>
        <taxon>Nectriaceae</taxon>
        <taxon>Fusarium</taxon>
        <taxon>Fusarium fujikuroi species complex</taxon>
    </lineage>
</organism>
<dbReference type="Proteomes" id="UP000573603">
    <property type="component" value="Unassembled WGS sequence"/>
</dbReference>
<name>A0A8H4YHK3_9HYPO</name>
<sequence>MVHAPPIDEIYRHGEEIPANTNRDATSGVDSKPKTYTVACLTGHELDEKTFTVEFDVKWAKEPEWRLQEDIPELVFAYWKGKGGREKATGFTSYHVFRILRGPVGGKYLVQWVGFPDFEDEVTWEEESKLRKVAKVELEKFRRRSVIAGNSSNGTR</sequence>
<dbReference type="PROSITE" id="PS50013">
    <property type="entry name" value="CHROMO_2"/>
    <property type="match status" value="1"/>
</dbReference>
<evidence type="ECO:0000259" key="2">
    <source>
        <dbReference type="PROSITE" id="PS50013"/>
    </source>
</evidence>
<dbReference type="InterPro" id="IPR000953">
    <property type="entry name" value="Chromo/chromo_shadow_dom"/>
</dbReference>
<evidence type="ECO:0000313" key="3">
    <source>
        <dbReference type="EMBL" id="KAF5227940.1"/>
    </source>
</evidence>